<reference evidence="2 3" key="1">
    <citation type="submission" date="2019-01" db="EMBL/GenBank/DDBJ databases">
        <authorList>
            <person name="Brito A."/>
        </authorList>
    </citation>
    <scope>NUCLEOTIDE SEQUENCE [LARGE SCALE GENOMIC DNA]</scope>
    <source>
        <strain evidence="2">1</strain>
    </source>
</reference>
<keyword evidence="3" id="KW-1185">Reference proteome</keyword>
<evidence type="ECO:0000256" key="1">
    <source>
        <dbReference type="SAM" id="MobiDB-lite"/>
    </source>
</evidence>
<dbReference type="AlphaFoldDB" id="A0A563VJM2"/>
<dbReference type="EMBL" id="CAACVJ010000018">
    <property type="protein sequence ID" value="VEP11666.1"/>
    <property type="molecule type" value="Genomic_DNA"/>
</dbReference>
<protein>
    <submittedName>
        <fullName evidence="2">Uncharacterized protein</fullName>
    </submittedName>
</protein>
<feature type="region of interest" description="Disordered" evidence="1">
    <location>
        <begin position="1"/>
        <end position="22"/>
    </location>
</feature>
<evidence type="ECO:0000313" key="2">
    <source>
        <dbReference type="EMBL" id="VEP11666.1"/>
    </source>
</evidence>
<dbReference type="Proteomes" id="UP000320055">
    <property type="component" value="Unassembled WGS sequence"/>
</dbReference>
<evidence type="ECO:0000313" key="3">
    <source>
        <dbReference type="Proteomes" id="UP000320055"/>
    </source>
</evidence>
<gene>
    <name evidence="2" type="ORF">H1P_1140003</name>
</gene>
<dbReference type="InterPro" id="IPR021481">
    <property type="entry name" value="DUF3134"/>
</dbReference>
<dbReference type="Pfam" id="PF11332">
    <property type="entry name" value="DUF3134"/>
    <property type="match status" value="1"/>
</dbReference>
<sequence>MKLEATIKMTKKSKNPALQQEPMGEPASIIALGENESLFGWIKSTDRFILNQSDIFHDDKGTDEFEDILDQDEELDVEE</sequence>
<organism evidence="2 3">
    <name type="scientific">Hyella patelloides LEGE 07179</name>
    <dbReference type="NCBI Taxonomy" id="945734"/>
    <lineage>
        <taxon>Bacteria</taxon>
        <taxon>Bacillati</taxon>
        <taxon>Cyanobacteriota</taxon>
        <taxon>Cyanophyceae</taxon>
        <taxon>Pleurocapsales</taxon>
        <taxon>Hyellaceae</taxon>
        <taxon>Hyella</taxon>
    </lineage>
</organism>
<name>A0A563VJM2_9CYAN</name>
<proteinExistence type="predicted"/>
<dbReference type="OrthoDB" id="542362at2"/>
<accession>A0A563VJM2</accession>